<dbReference type="InterPro" id="IPR056470">
    <property type="entry name" value="BesD/HalB-like"/>
</dbReference>
<accession>A0ABW4GGZ2</accession>
<name>A0ABW4GGZ2_9ACTN</name>
<dbReference type="Pfam" id="PF23169">
    <property type="entry name" value="HalD"/>
    <property type="match status" value="1"/>
</dbReference>
<organism evidence="1 2">
    <name type="scientific">Nonomuraea guangzhouensis</name>
    <dbReference type="NCBI Taxonomy" id="1291555"/>
    <lineage>
        <taxon>Bacteria</taxon>
        <taxon>Bacillati</taxon>
        <taxon>Actinomycetota</taxon>
        <taxon>Actinomycetes</taxon>
        <taxon>Streptosporangiales</taxon>
        <taxon>Streptosporangiaceae</taxon>
        <taxon>Nonomuraea</taxon>
    </lineage>
</organism>
<comment type="caution">
    <text evidence="1">The sequence shown here is derived from an EMBL/GenBank/DDBJ whole genome shotgun (WGS) entry which is preliminary data.</text>
</comment>
<protein>
    <recommendedName>
        <fullName evidence="3">ArpA protein</fullName>
    </recommendedName>
</protein>
<evidence type="ECO:0000313" key="2">
    <source>
        <dbReference type="Proteomes" id="UP001597097"/>
    </source>
</evidence>
<gene>
    <name evidence="1" type="ORF">ACFSJ0_33855</name>
</gene>
<dbReference type="EMBL" id="JBHUCM010000031">
    <property type="protein sequence ID" value="MFD1542078.1"/>
    <property type="molecule type" value="Genomic_DNA"/>
</dbReference>
<dbReference type="RefSeq" id="WP_219538210.1">
    <property type="nucleotide sequence ID" value="NZ_JAHKRM010000045.1"/>
</dbReference>
<dbReference type="Proteomes" id="UP001597097">
    <property type="component" value="Unassembled WGS sequence"/>
</dbReference>
<reference evidence="2" key="1">
    <citation type="journal article" date="2019" name="Int. J. Syst. Evol. Microbiol.">
        <title>The Global Catalogue of Microorganisms (GCM) 10K type strain sequencing project: providing services to taxonomists for standard genome sequencing and annotation.</title>
        <authorList>
            <consortium name="The Broad Institute Genomics Platform"/>
            <consortium name="The Broad Institute Genome Sequencing Center for Infectious Disease"/>
            <person name="Wu L."/>
            <person name="Ma J."/>
        </authorList>
    </citation>
    <scope>NUCLEOTIDE SEQUENCE [LARGE SCALE GENOMIC DNA]</scope>
    <source>
        <strain evidence="2">CGMCC 1.15399</strain>
    </source>
</reference>
<sequence>MQPLTPESAATTLLEAGNRPPATVRSDVVEELDTLLSKHLSTCPDAVEKAAVQYSREHYARMTGLLPDEMVRRLHEETTMLTAANTRRIDIRVTVTGNTPRPGSLPNSLFASHSTLFTALYHVPAFRGLLSDIAGAPVFDCIYPDEQITGTHQTQVGDTRGWHWGDHEFAWIFISEAPAPEHGGLLQCVPHTPWNKQDPAVNRCLTQGQIRTYHHESGESYFFKTDTTLHRTMPIQTEGITRSIVNLTYSGVSDLLSEKTDETTDAVSLD</sequence>
<proteinExistence type="predicted"/>
<evidence type="ECO:0008006" key="3">
    <source>
        <dbReference type="Google" id="ProtNLM"/>
    </source>
</evidence>
<evidence type="ECO:0000313" key="1">
    <source>
        <dbReference type="EMBL" id="MFD1542078.1"/>
    </source>
</evidence>
<keyword evidence="2" id="KW-1185">Reference proteome</keyword>